<dbReference type="GeneID" id="25740150"/>
<dbReference type="RefSeq" id="XP_013899705.1">
    <property type="nucleotide sequence ID" value="XM_014044251.1"/>
</dbReference>
<dbReference type="OrthoDB" id="548813at2759"/>
<organism evidence="1 2">
    <name type="scientific">Monoraphidium neglectum</name>
    <dbReference type="NCBI Taxonomy" id="145388"/>
    <lineage>
        <taxon>Eukaryota</taxon>
        <taxon>Viridiplantae</taxon>
        <taxon>Chlorophyta</taxon>
        <taxon>core chlorophytes</taxon>
        <taxon>Chlorophyceae</taxon>
        <taxon>CS clade</taxon>
        <taxon>Sphaeropleales</taxon>
        <taxon>Selenastraceae</taxon>
        <taxon>Monoraphidium</taxon>
    </lineage>
</organism>
<dbReference type="EMBL" id="KK101491">
    <property type="protein sequence ID" value="KIZ00686.1"/>
    <property type="molecule type" value="Genomic_DNA"/>
</dbReference>
<dbReference type="Proteomes" id="UP000054498">
    <property type="component" value="Unassembled WGS sequence"/>
</dbReference>
<accession>A0A0D2N3P6</accession>
<keyword evidence="2" id="KW-1185">Reference proteome</keyword>
<evidence type="ECO:0000313" key="1">
    <source>
        <dbReference type="EMBL" id="KIZ00686.1"/>
    </source>
</evidence>
<reference evidence="1 2" key="1">
    <citation type="journal article" date="2013" name="BMC Genomics">
        <title>Reconstruction of the lipid metabolism for the microalga Monoraphidium neglectum from its genome sequence reveals characteristics suitable for biofuel production.</title>
        <authorList>
            <person name="Bogen C."/>
            <person name="Al-Dilaimi A."/>
            <person name="Albersmeier A."/>
            <person name="Wichmann J."/>
            <person name="Grundmann M."/>
            <person name="Rupp O."/>
            <person name="Lauersen K.J."/>
            <person name="Blifernez-Klassen O."/>
            <person name="Kalinowski J."/>
            <person name="Goesmann A."/>
            <person name="Mussgnug J.H."/>
            <person name="Kruse O."/>
        </authorList>
    </citation>
    <scope>NUCLEOTIDE SEQUENCE [LARGE SCALE GENOMIC DNA]</scope>
    <source>
        <strain evidence="1 2">SAG 48.87</strain>
    </source>
</reference>
<evidence type="ECO:0000313" key="2">
    <source>
        <dbReference type="Proteomes" id="UP000054498"/>
    </source>
</evidence>
<gene>
    <name evidence="1" type="ORF">MNEG_7274</name>
</gene>
<name>A0A0D2N3P6_9CHLO</name>
<dbReference type="AlphaFoldDB" id="A0A0D2N3P6"/>
<dbReference type="KEGG" id="mng:MNEG_7274"/>
<protein>
    <submittedName>
        <fullName evidence="1">Uncharacterized protein</fullName>
    </submittedName>
</protein>
<sequence>MITRLKQLTVYASTPSLAGSVSGAVNTHRQIGGDGTVHASGGVSAAETTAISNPLLRALTRGGYDNRPQAATAAYVSSPLSLASTLRPTIAYGLAESRGDLLSASGGTYGAAEFGYNPLSNNLGASFSTGSSNSVNVDDAEELVPGSALPTPGSAGFSGAEIIGTADDQTRLGDARTAQLGQALAYPFNVLNPINPLTCAQVLIT</sequence>
<proteinExistence type="predicted"/>